<gene>
    <name evidence="1" type="ORF">FF100_31740</name>
</gene>
<proteinExistence type="predicted"/>
<name>A0A5C4L7V1_9HYPH</name>
<sequence>MADTTREDTMALLQHDHIALHRSQSIEHHLGRQLRRVYEAMPMPVDPQIKALVQQLTTRMTEGERQD</sequence>
<evidence type="ECO:0000313" key="1">
    <source>
        <dbReference type="EMBL" id="TNC07651.1"/>
    </source>
</evidence>
<organism evidence="1 2">
    <name type="scientific">Methylobacterium terricola</name>
    <dbReference type="NCBI Taxonomy" id="2583531"/>
    <lineage>
        <taxon>Bacteria</taxon>
        <taxon>Pseudomonadati</taxon>
        <taxon>Pseudomonadota</taxon>
        <taxon>Alphaproteobacteria</taxon>
        <taxon>Hyphomicrobiales</taxon>
        <taxon>Methylobacteriaceae</taxon>
        <taxon>Methylobacterium</taxon>
    </lineage>
</organism>
<accession>A0A5C4L7V1</accession>
<dbReference type="Proteomes" id="UP000305267">
    <property type="component" value="Unassembled WGS sequence"/>
</dbReference>
<dbReference type="AlphaFoldDB" id="A0A5C4L7V1"/>
<protein>
    <submittedName>
        <fullName evidence="1">Uncharacterized protein</fullName>
    </submittedName>
</protein>
<keyword evidence="2" id="KW-1185">Reference proteome</keyword>
<dbReference type="RefSeq" id="WP_139040027.1">
    <property type="nucleotide sequence ID" value="NZ_VDDA01000032.1"/>
</dbReference>
<dbReference type="EMBL" id="VDDA01000032">
    <property type="protein sequence ID" value="TNC07651.1"/>
    <property type="molecule type" value="Genomic_DNA"/>
</dbReference>
<reference evidence="1 2" key="1">
    <citation type="submission" date="2019-06" db="EMBL/GenBank/DDBJ databases">
        <title>Genome of Methylobacterium sp. 17Sr1-39.</title>
        <authorList>
            <person name="Seo T."/>
        </authorList>
    </citation>
    <scope>NUCLEOTIDE SEQUENCE [LARGE SCALE GENOMIC DNA]</scope>
    <source>
        <strain evidence="1 2">17Sr1-39</strain>
    </source>
</reference>
<evidence type="ECO:0000313" key="2">
    <source>
        <dbReference type="Proteomes" id="UP000305267"/>
    </source>
</evidence>
<dbReference type="OrthoDB" id="9916672at2"/>
<comment type="caution">
    <text evidence="1">The sequence shown here is derived from an EMBL/GenBank/DDBJ whole genome shotgun (WGS) entry which is preliminary data.</text>
</comment>